<dbReference type="SUPFAM" id="SSF90002">
    <property type="entry name" value="Hypothetical protein YjiA, C-terminal domain"/>
    <property type="match status" value="1"/>
</dbReference>
<name>A0A061QZQ0_9CHLO</name>
<dbReference type="Gene3D" id="3.30.1220.10">
    <property type="entry name" value="CobW-like, C-terminal domain"/>
    <property type="match status" value="1"/>
</dbReference>
<feature type="domain" description="CobW C-terminal" evidence="8">
    <location>
        <begin position="277"/>
        <end position="336"/>
    </location>
</feature>
<evidence type="ECO:0000256" key="1">
    <source>
        <dbReference type="ARBA" id="ARBA00022741"/>
    </source>
</evidence>
<evidence type="ECO:0000313" key="9">
    <source>
        <dbReference type="EMBL" id="JAC63940.1"/>
    </source>
</evidence>
<dbReference type="Gene3D" id="3.40.50.300">
    <property type="entry name" value="P-loop containing nucleotide triphosphate hydrolases"/>
    <property type="match status" value="1"/>
</dbReference>
<evidence type="ECO:0000256" key="5">
    <source>
        <dbReference type="ARBA" id="ARBA00049117"/>
    </source>
</evidence>
<dbReference type="Pfam" id="PF02492">
    <property type="entry name" value="cobW"/>
    <property type="match status" value="1"/>
</dbReference>
<dbReference type="InterPro" id="IPR027417">
    <property type="entry name" value="P-loop_NTPase"/>
</dbReference>
<keyword evidence="1" id="KW-0547">Nucleotide-binding</keyword>
<dbReference type="InterPro" id="IPR011629">
    <property type="entry name" value="CobW-like_C"/>
</dbReference>
<evidence type="ECO:0000256" key="3">
    <source>
        <dbReference type="ARBA" id="ARBA00023186"/>
    </source>
</evidence>
<reference evidence="9" key="1">
    <citation type="submission" date="2014-05" db="EMBL/GenBank/DDBJ databases">
        <title>The transcriptome of the halophilic microalga Tetraselmis sp. GSL018 isolated from the Great Salt Lake, Utah.</title>
        <authorList>
            <person name="Jinkerson R.E."/>
            <person name="D'Adamo S."/>
            <person name="Posewitz M.C."/>
        </authorList>
    </citation>
    <scope>NUCLEOTIDE SEQUENCE</scope>
    <source>
        <strain evidence="9">GSL018</strain>
    </source>
</reference>
<feature type="domain" description="CobW/HypB/UreG nucleotide-binding" evidence="7">
    <location>
        <begin position="11"/>
        <end position="193"/>
    </location>
</feature>
<dbReference type="AlphaFoldDB" id="A0A061QZQ0"/>
<evidence type="ECO:0000256" key="2">
    <source>
        <dbReference type="ARBA" id="ARBA00022801"/>
    </source>
</evidence>
<comment type="similarity">
    <text evidence="4">Belongs to the SIMIBI class G3E GTPase family. ZNG1 subfamily.</text>
</comment>
<comment type="catalytic activity">
    <reaction evidence="5">
        <text>GTP + H2O = GDP + phosphate + H(+)</text>
        <dbReference type="Rhea" id="RHEA:19669"/>
        <dbReference type="ChEBI" id="CHEBI:15377"/>
        <dbReference type="ChEBI" id="CHEBI:15378"/>
        <dbReference type="ChEBI" id="CHEBI:37565"/>
        <dbReference type="ChEBI" id="CHEBI:43474"/>
        <dbReference type="ChEBI" id="CHEBI:58189"/>
    </reaction>
    <physiologicalReaction direction="left-to-right" evidence="5">
        <dbReference type="Rhea" id="RHEA:19670"/>
    </physiologicalReaction>
</comment>
<protein>
    <submittedName>
        <fullName evidence="9">Cobalamin biosynthesis protein</fullName>
    </submittedName>
</protein>
<dbReference type="InterPro" id="IPR036627">
    <property type="entry name" value="CobW-likC_sf"/>
</dbReference>
<dbReference type="Pfam" id="PF07683">
    <property type="entry name" value="CobW_C"/>
    <property type="match status" value="1"/>
</dbReference>
<dbReference type="InterPro" id="IPR051316">
    <property type="entry name" value="Zinc-reg_GTPase_activator"/>
</dbReference>
<dbReference type="GO" id="GO:0005737">
    <property type="term" value="C:cytoplasm"/>
    <property type="evidence" value="ECO:0007669"/>
    <property type="project" value="TreeGrafter"/>
</dbReference>
<dbReference type="GO" id="GO:0016787">
    <property type="term" value="F:hydrolase activity"/>
    <property type="evidence" value="ECO:0007669"/>
    <property type="project" value="UniProtKB-KW"/>
</dbReference>
<keyword evidence="2" id="KW-0378">Hydrolase</keyword>
<dbReference type="PANTHER" id="PTHR13748:SF70">
    <property type="entry name" value="COBW_HYPB_UREG NUCLEOTIDE-BINDING DOMAIN-CONTAINING PROTEIN"/>
    <property type="match status" value="1"/>
</dbReference>
<organism evidence="9">
    <name type="scientific">Tetraselmis sp. GSL018</name>
    <dbReference type="NCBI Taxonomy" id="582737"/>
    <lineage>
        <taxon>Eukaryota</taxon>
        <taxon>Viridiplantae</taxon>
        <taxon>Chlorophyta</taxon>
        <taxon>core chlorophytes</taxon>
        <taxon>Chlorodendrophyceae</taxon>
        <taxon>Chlorodendrales</taxon>
        <taxon>Chlorodendraceae</taxon>
        <taxon>Tetraselmis</taxon>
    </lineage>
</organism>
<accession>A0A061QZQ0</accession>
<feature type="region of interest" description="Disordered" evidence="6">
    <location>
        <begin position="228"/>
        <end position="270"/>
    </location>
</feature>
<dbReference type="SUPFAM" id="SSF52540">
    <property type="entry name" value="P-loop containing nucleoside triphosphate hydrolases"/>
    <property type="match status" value="1"/>
</dbReference>
<evidence type="ECO:0000256" key="4">
    <source>
        <dbReference type="ARBA" id="ARBA00034320"/>
    </source>
</evidence>
<feature type="compositionally biased region" description="Basic and acidic residues" evidence="6">
    <location>
        <begin position="234"/>
        <end position="250"/>
    </location>
</feature>
<feature type="non-terminal residue" evidence="9">
    <location>
        <position position="350"/>
    </location>
</feature>
<evidence type="ECO:0000256" key="6">
    <source>
        <dbReference type="SAM" id="MobiDB-lite"/>
    </source>
</evidence>
<dbReference type="PANTHER" id="PTHR13748">
    <property type="entry name" value="COBW-RELATED"/>
    <property type="match status" value="1"/>
</dbReference>
<gene>
    <name evidence="9" type="ORF">TSPGSL018_19413</name>
</gene>
<dbReference type="EMBL" id="GBEZ01022921">
    <property type="protein sequence ID" value="JAC63940.1"/>
    <property type="molecule type" value="Transcribed_RNA"/>
</dbReference>
<dbReference type="GO" id="GO:0000166">
    <property type="term" value="F:nucleotide binding"/>
    <property type="evidence" value="ECO:0007669"/>
    <property type="project" value="UniProtKB-KW"/>
</dbReference>
<dbReference type="CDD" id="cd03112">
    <property type="entry name" value="CobW-like"/>
    <property type="match status" value="1"/>
</dbReference>
<keyword evidence="3" id="KW-0143">Chaperone</keyword>
<proteinExistence type="inferred from homology"/>
<sequence length="350" mass="38602">MSPSNSSEKVPVTVVTGFLGSGKTTFVNHILKADHGLKIAVVENEYGEVGIDDAIVMETKEEIFEMNNGCVCCTVRGDLIRILTKLKKRKNKFDAILIETTGLADPAPVAQTFFVDDDIKDSMALDSILTVVDAKHVVQHLDEKKDEGIINESVQQIAYADRIILNKIDLVSAEEKADIVQRIRSINDMAEIIESTYSRVDLGKVLGIKAFDLEKMLEQDPAFLEMGKGGGGHGDSHGHCEDHGCQDPSHDHHHSHGHDHGHDHDHGHKHAHDYNVASVAIQVEGELVMEKLNEWLSGLLQEKGPDIYRSKGILAIKGSEDRHLFQGVHMMMNFASSKDGSVKPWAEGEP</sequence>
<evidence type="ECO:0000259" key="7">
    <source>
        <dbReference type="Pfam" id="PF02492"/>
    </source>
</evidence>
<evidence type="ECO:0000259" key="8">
    <source>
        <dbReference type="Pfam" id="PF07683"/>
    </source>
</evidence>
<dbReference type="InterPro" id="IPR003495">
    <property type="entry name" value="CobW/HypB/UreG_nucleotide-bd"/>
</dbReference>